<dbReference type="PANTHER" id="PTHR22854">
    <property type="entry name" value="TRYPTOPHAN BIOSYNTHESIS PROTEIN"/>
    <property type="match status" value="1"/>
</dbReference>
<dbReference type="InterPro" id="IPR013798">
    <property type="entry name" value="Indole-3-glycerol_P_synth_dom"/>
</dbReference>
<dbReference type="InterPro" id="IPR013785">
    <property type="entry name" value="Aldolase_TIM"/>
</dbReference>
<sequence>DDLAQVSETVRSAGVPVLRKEFIFDSYQIYEARAFGADAILLIVSMLEKSQLLEFMEISKSIWLQCLVEVHDQLELEIALDIGSEVKGINNRNLRTFETTLNTTEELAPKVPLGKIVVSESGISNKDDIKRVQEAGAHAMLVGESLMRSGDPGKALKAIT</sequence>
<dbReference type="AlphaFoldDB" id="A0A383AQM7"/>
<dbReference type="UniPathway" id="UPA00035">
    <property type="reaction ID" value="UER00043"/>
</dbReference>
<reference evidence="10" key="1">
    <citation type="submission" date="2018-05" db="EMBL/GenBank/DDBJ databases">
        <authorList>
            <person name="Lanie J.A."/>
            <person name="Ng W.-L."/>
            <person name="Kazmierczak K.M."/>
            <person name="Andrzejewski T.M."/>
            <person name="Davidsen T.M."/>
            <person name="Wayne K.J."/>
            <person name="Tettelin H."/>
            <person name="Glass J.I."/>
            <person name="Rusch D."/>
            <person name="Podicherti R."/>
            <person name="Tsui H.-C.T."/>
            <person name="Winkler M.E."/>
        </authorList>
    </citation>
    <scope>NUCLEOTIDE SEQUENCE</scope>
</reference>
<dbReference type="SUPFAM" id="SSF51366">
    <property type="entry name" value="Ribulose-phoshate binding barrel"/>
    <property type="match status" value="1"/>
</dbReference>
<dbReference type="EC" id="4.1.1.48" evidence="3"/>
<feature type="non-terminal residue" evidence="10">
    <location>
        <position position="1"/>
    </location>
</feature>
<keyword evidence="5" id="KW-0210">Decarboxylase</keyword>
<dbReference type="Gene3D" id="3.20.20.70">
    <property type="entry name" value="Aldolase class I"/>
    <property type="match status" value="1"/>
</dbReference>
<dbReference type="GO" id="GO:0004640">
    <property type="term" value="F:phosphoribosylanthranilate isomerase activity"/>
    <property type="evidence" value="ECO:0007669"/>
    <property type="project" value="TreeGrafter"/>
</dbReference>
<dbReference type="PANTHER" id="PTHR22854:SF2">
    <property type="entry name" value="INDOLE-3-GLYCEROL-PHOSPHATE SYNTHASE"/>
    <property type="match status" value="1"/>
</dbReference>
<gene>
    <name evidence="10" type="ORF">METZ01_LOCUS462848</name>
</gene>
<protein>
    <recommendedName>
        <fullName evidence="3">indole-3-glycerol-phosphate synthase</fullName>
        <ecNumber evidence="3">4.1.1.48</ecNumber>
    </recommendedName>
</protein>
<dbReference type="GO" id="GO:0004425">
    <property type="term" value="F:indole-3-glycerol-phosphate synthase activity"/>
    <property type="evidence" value="ECO:0007669"/>
    <property type="project" value="UniProtKB-EC"/>
</dbReference>
<dbReference type="EMBL" id="UINC01194083">
    <property type="protein sequence ID" value="SVE09994.1"/>
    <property type="molecule type" value="Genomic_DNA"/>
</dbReference>
<evidence type="ECO:0000256" key="3">
    <source>
        <dbReference type="ARBA" id="ARBA00012362"/>
    </source>
</evidence>
<proteinExistence type="predicted"/>
<evidence type="ECO:0000256" key="2">
    <source>
        <dbReference type="ARBA" id="ARBA00004696"/>
    </source>
</evidence>
<evidence type="ECO:0000256" key="1">
    <source>
        <dbReference type="ARBA" id="ARBA00001633"/>
    </source>
</evidence>
<evidence type="ECO:0000256" key="7">
    <source>
        <dbReference type="ARBA" id="ARBA00023141"/>
    </source>
</evidence>
<comment type="catalytic activity">
    <reaction evidence="1">
        <text>1-(2-carboxyphenylamino)-1-deoxy-D-ribulose 5-phosphate + H(+) = (1S,2R)-1-C-(indol-3-yl)glycerol 3-phosphate + CO2 + H2O</text>
        <dbReference type="Rhea" id="RHEA:23476"/>
        <dbReference type="ChEBI" id="CHEBI:15377"/>
        <dbReference type="ChEBI" id="CHEBI:15378"/>
        <dbReference type="ChEBI" id="CHEBI:16526"/>
        <dbReference type="ChEBI" id="CHEBI:58613"/>
        <dbReference type="ChEBI" id="CHEBI:58866"/>
        <dbReference type="EC" id="4.1.1.48"/>
    </reaction>
</comment>
<evidence type="ECO:0000256" key="6">
    <source>
        <dbReference type="ARBA" id="ARBA00022822"/>
    </source>
</evidence>
<feature type="domain" description="Indole-3-glycerol phosphate synthase" evidence="9">
    <location>
        <begin position="2"/>
        <end position="158"/>
    </location>
</feature>
<evidence type="ECO:0000256" key="4">
    <source>
        <dbReference type="ARBA" id="ARBA00022605"/>
    </source>
</evidence>
<keyword evidence="4" id="KW-0028">Amino-acid biosynthesis</keyword>
<name>A0A383AQM7_9ZZZZ</name>
<keyword evidence="6" id="KW-0822">Tryptophan biosynthesis</keyword>
<evidence type="ECO:0000256" key="5">
    <source>
        <dbReference type="ARBA" id="ARBA00022793"/>
    </source>
</evidence>
<dbReference type="Pfam" id="PF00218">
    <property type="entry name" value="IGPS"/>
    <property type="match status" value="1"/>
</dbReference>
<dbReference type="CDD" id="cd00331">
    <property type="entry name" value="IGPS"/>
    <property type="match status" value="1"/>
</dbReference>
<organism evidence="10">
    <name type="scientific">marine metagenome</name>
    <dbReference type="NCBI Taxonomy" id="408172"/>
    <lineage>
        <taxon>unclassified sequences</taxon>
        <taxon>metagenomes</taxon>
        <taxon>ecological metagenomes</taxon>
    </lineage>
</organism>
<accession>A0A383AQM7</accession>
<evidence type="ECO:0000313" key="10">
    <source>
        <dbReference type="EMBL" id="SVE09994.1"/>
    </source>
</evidence>
<evidence type="ECO:0000256" key="8">
    <source>
        <dbReference type="ARBA" id="ARBA00023239"/>
    </source>
</evidence>
<keyword evidence="8" id="KW-0456">Lyase</keyword>
<dbReference type="GO" id="GO:0000162">
    <property type="term" value="P:L-tryptophan biosynthetic process"/>
    <property type="evidence" value="ECO:0007669"/>
    <property type="project" value="UniProtKB-UniPathway"/>
</dbReference>
<dbReference type="InterPro" id="IPR045186">
    <property type="entry name" value="Indole-3-glycerol_P_synth"/>
</dbReference>
<dbReference type="InterPro" id="IPR011060">
    <property type="entry name" value="RibuloseP-bd_barrel"/>
</dbReference>
<keyword evidence="7" id="KW-0057">Aromatic amino acid biosynthesis</keyword>
<evidence type="ECO:0000259" key="9">
    <source>
        <dbReference type="Pfam" id="PF00218"/>
    </source>
</evidence>
<comment type="pathway">
    <text evidence="2">Amino-acid biosynthesis; L-tryptophan biosynthesis; L-tryptophan from chorismate: step 4/5.</text>
</comment>